<feature type="compositionally biased region" description="Low complexity" evidence="1">
    <location>
        <begin position="1"/>
        <end position="17"/>
    </location>
</feature>
<gene>
    <name evidence="2" type="ORF">AVDCRST_MAG11-310</name>
</gene>
<dbReference type="EMBL" id="CADCTU010000077">
    <property type="protein sequence ID" value="CAA9293623.1"/>
    <property type="molecule type" value="Genomic_DNA"/>
</dbReference>
<name>A0A6J4K2Z3_9BACT</name>
<accession>A0A6J4K2Z3</accession>
<organism evidence="2">
    <name type="scientific">uncultured Gemmatimonadaceae bacterium</name>
    <dbReference type="NCBI Taxonomy" id="246130"/>
    <lineage>
        <taxon>Bacteria</taxon>
        <taxon>Pseudomonadati</taxon>
        <taxon>Gemmatimonadota</taxon>
        <taxon>Gemmatimonadia</taxon>
        <taxon>Gemmatimonadales</taxon>
        <taxon>Gemmatimonadaceae</taxon>
        <taxon>environmental samples</taxon>
    </lineage>
</organism>
<reference evidence="2" key="1">
    <citation type="submission" date="2020-02" db="EMBL/GenBank/DDBJ databases">
        <authorList>
            <person name="Meier V. D."/>
        </authorList>
    </citation>
    <scope>NUCLEOTIDE SEQUENCE</scope>
    <source>
        <strain evidence="2">AVDCRST_MAG11</strain>
    </source>
</reference>
<feature type="region of interest" description="Disordered" evidence="1">
    <location>
        <begin position="214"/>
        <end position="242"/>
    </location>
</feature>
<evidence type="ECO:0000313" key="2">
    <source>
        <dbReference type="EMBL" id="CAA9293623.1"/>
    </source>
</evidence>
<dbReference type="AlphaFoldDB" id="A0A6J4K2Z3"/>
<proteinExistence type="predicted"/>
<feature type="compositionally biased region" description="Low complexity" evidence="1">
    <location>
        <begin position="218"/>
        <end position="233"/>
    </location>
</feature>
<feature type="region of interest" description="Disordered" evidence="1">
    <location>
        <begin position="1"/>
        <end position="72"/>
    </location>
</feature>
<evidence type="ECO:0000256" key="1">
    <source>
        <dbReference type="SAM" id="MobiDB-lite"/>
    </source>
</evidence>
<protein>
    <submittedName>
        <fullName evidence="2">Nucleoside-diphosphate-sugar epimerase</fullName>
    </submittedName>
</protein>
<sequence>MAARGGSRPSGRAAAGEPRGGGARRRDRALARAQPRRRSGLPRPGPPGRPPLRGRAPRRRGSPCDLPWRARRPRGGALAAPAVAAGDALREAGLPVTELRAAVVVGSGSLSFEMIRYLTERVPVMVCPSWVYTRVQQPLRRDARERGARAVRVPQHQRVLHARALEPELRPVADRAIVSPADAAVGTCGVVAGDLARSQRRGYRRGATVARSPAAFNAATSTSGESSTTSATCRRSRSGRRS</sequence>